<dbReference type="PANTHER" id="PTHR48081">
    <property type="entry name" value="AB HYDROLASE SUPERFAMILY PROTEIN C4A8.06C"/>
    <property type="match status" value="1"/>
</dbReference>
<dbReference type="GeneID" id="98567512"/>
<feature type="domain" description="Alpha/beta hydrolase fold-3" evidence="2">
    <location>
        <begin position="88"/>
        <end position="297"/>
    </location>
</feature>
<dbReference type="Gene3D" id="3.40.50.1820">
    <property type="entry name" value="alpha/beta hydrolase"/>
    <property type="match status" value="1"/>
</dbReference>
<dbReference type="RefSeq" id="WP_126778688.1">
    <property type="nucleotide sequence ID" value="NZ_CAUQJP010000001.1"/>
</dbReference>
<dbReference type="InterPro" id="IPR050300">
    <property type="entry name" value="GDXG_lipolytic_enzyme"/>
</dbReference>
<dbReference type="OrthoDB" id="9815425at2"/>
<dbReference type="PANTHER" id="PTHR48081:SF6">
    <property type="entry name" value="PEPTIDASE S9 PROLYL OLIGOPEPTIDASE CATALYTIC DOMAIN-CONTAINING PROTEIN"/>
    <property type="match status" value="1"/>
</dbReference>
<evidence type="ECO:0000256" key="1">
    <source>
        <dbReference type="ARBA" id="ARBA00022801"/>
    </source>
</evidence>
<gene>
    <name evidence="3" type="ORF">CBF35_03955</name>
</gene>
<evidence type="ECO:0000313" key="3">
    <source>
        <dbReference type="EMBL" id="RST97089.1"/>
    </source>
</evidence>
<dbReference type="AlphaFoldDB" id="A0A429ZTX3"/>
<sequence>MKSIFKDTGIVLFVCLLLSLFVAVFTPYPAAGVIHQVFSNGGPAKEPTNYLEVNQKIDVQKNLSYPSSAANNRYDLILPKTTGKHPVIFWLHGGAYVGGQKEDVSIYTNMLAAEGFAVVNIEYDLAPRTRYPGPLIQLAEVYREIQLKATDYSLDLENVVFGGDSAGGQIVAQFINSQVNDEYAQGTGFERTVDPATIKSAIFFCAPFSLSEATKPLRELPLLDFFVKRIGWAYTGNPDWFESTIIQEADMLTHITGNFPRSFITDAHNFSFEDQGKALAKLLESQGTEVVTAFYDSQEELDHEYQFDMTLPASQATFEAVVEFLKPLK</sequence>
<dbReference type="InterPro" id="IPR013094">
    <property type="entry name" value="AB_hydrolase_3"/>
</dbReference>
<evidence type="ECO:0000313" key="4">
    <source>
        <dbReference type="Proteomes" id="UP000287239"/>
    </source>
</evidence>
<dbReference type="Pfam" id="PF07859">
    <property type="entry name" value="Abhydrolase_3"/>
    <property type="match status" value="1"/>
</dbReference>
<name>A0A429ZTX3_9ENTE</name>
<dbReference type="InterPro" id="IPR029058">
    <property type="entry name" value="AB_hydrolase_fold"/>
</dbReference>
<dbReference type="GO" id="GO:0016787">
    <property type="term" value="F:hydrolase activity"/>
    <property type="evidence" value="ECO:0007669"/>
    <property type="project" value="UniProtKB-KW"/>
</dbReference>
<dbReference type="SUPFAM" id="SSF53474">
    <property type="entry name" value="alpha/beta-Hydrolases"/>
    <property type="match status" value="1"/>
</dbReference>
<accession>A0A429ZTX3</accession>
<dbReference type="Proteomes" id="UP000287239">
    <property type="component" value="Unassembled WGS sequence"/>
</dbReference>
<keyword evidence="4" id="KW-1185">Reference proteome</keyword>
<reference evidence="3 4" key="1">
    <citation type="submission" date="2017-05" db="EMBL/GenBank/DDBJ databases">
        <title>Vagococcus spp. assemblies.</title>
        <authorList>
            <person name="Gulvik C.A."/>
        </authorList>
    </citation>
    <scope>NUCLEOTIDE SEQUENCE [LARGE SCALE GENOMIC DNA]</scope>
    <source>
        <strain evidence="3 4">NCFB 2777</strain>
    </source>
</reference>
<proteinExistence type="predicted"/>
<comment type="caution">
    <text evidence="3">The sequence shown here is derived from an EMBL/GenBank/DDBJ whole genome shotgun (WGS) entry which is preliminary data.</text>
</comment>
<keyword evidence="1" id="KW-0378">Hydrolase</keyword>
<dbReference type="EMBL" id="NGJU01000004">
    <property type="protein sequence ID" value="RST97089.1"/>
    <property type="molecule type" value="Genomic_DNA"/>
</dbReference>
<organism evidence="3 4">
    <name type="scientific">Vagococcus salmoninarum</name>
    <dbReference type="NCBI Taxonomy" id="2739"/>
    <lineage>
        <taxon>Bacteria</taxon>
        <taxon>Bacillati</taxon>
        <taxon>Bacillota</taxon>
        <taxon>Bacilli</taxon>
        <taxon>Lactobacillales</taxon>
        <taxon>Enterococcaceae</taxon>
        <taxon>Vagococcus</taxon>
    </lineage>
</organism>
<protein>
    <recommendedName>
        <fullName evidence="2">Alpha/beta hydrolase fold-3 domain-containing protein</fullName>
    </recommendedName>
</protein>
<evidence type="ECO:0000259" key="2">
    <source>
        <dbReference type="Pfam" id="PF07859"/>
    </source>
</evidence>